<dbReference type="PROSITE" id="PS51257">
    <property type="entry name" value="PROKAR_LIPOPROTEIN"/>
    <property type="match status" value="1"/>
</dbReference>
<dbReference type="PANTHER" id="PTHR12302">
    <property type="entry name" value="EBNA2 BINDING PROTEIN P100"/>
    <property type="match status" value="1"/>
</dbReference>
<name>A0A8J3EMU8_9BACL</name>
<dbReference type="PANTHER" id="PTHR12302:SF3">
    <property type="entry name" value="SERINE_THREONINE-PROTEIN KINASE 31"/>
    <property type="match status" value="1"/>
</dbReference>
<dbReference type="GO" id="GO:0016787">
    <property type="term" value="F:hydrolase activity"/>
    <property type="evidence" value="ECO:0007669"/>
    <property type="project" value="UniProtKB-KW"/>
</dbReference>
<protein>
    <recommendedName>
        <fullName evidence="4">TNase-like domain-containing protein</fullName>
    </recommendedName>
</protein>
<keyword evidence="2" id="KW-0255">Endonuclease</keyword>
<accession>A0A8J3EMU8</accession>
<comment type="caution">
    <text evidence="5">The sequence shown here is derived from an EMBL/GenBank/DDBJ whole genome shotgun (WGS) entry which is preliminary data.</text>
</comment>
<dbReference type="EMBL" id="BMFV01000022">
    <property type="protein sequence ID" value="GGH84518.1"/>
    <property type="molecule type" value="Genomic_DNA"/>
</dbReference>
<evidence type="ECO:0000256" key="1">
    <source>
        <dbReference type="ARBA" id="ARBA00022722"/>
    </source>
</evidence>
<dbReference type="CDD" id="cd00175">
    <property type="entry name" value="SNc"/>
    <property type="match status" value="1"/>
</dbReference>
<dbReference type="InterPro" id="IPR016071">
    <property type="entry name" value="Staphylococal_nuclease_OB-fold"/>
</dbReference>
<dbReference type="GO" id="GO:0004519">
    <property type="term" value="F:endonuclease activity"/>
    <property type="evidence" value="ECO:0007669"/>
    <property type="project" value="UniProtKB-KW"/>
</dbReference>
<evidence type="ECO:0000313" key="5">
    <source>
        <dbReference type="EMBL" id="GGH84518.1"/>
    </source>
</evidence>
<dbReference type="Gene3D" id="2.40.50.90">
    <property type="match status" value="1"/>
</dbReference>
<dbReference type="AlphaFoldDB" id="A0A8J3EMU8"/>
<evidence type="ECO:0000259" key="4">
    <source>
        <dbReference type="PROSITE" id="PS50830"/>
    </source>
</evidence>
<dbReference type="SMART" id="SM00318">
    <property type="entry name" value="SNc"/>
    <property type="match status" value="1"/>
</dbReference>
<organism evidence="5 6">
    <name type="scientific">Pullulanibacillus pueri</name>
    <dbReference type="NCBI Taxonomy" id="1437324"/>
    <lineage>
        <taxon>Bacteria</taxon>
        <taxon>Bacillati</taxon>
        <taxon>Bacillota</taxon>
        <taxon>Bacilli</taxon>
        <taxon>Bacillales</taxon>
        <taxon>Sporolactobacillaceae</taxon>
        <taxon>Pullulanibacillus</taxon>
    </lineage>
</organism>
<reference evidence="5" key="2">
    <citation type="submission" date="2020-09" db="EMBL/GenBank/DDBJ databases">
        <authorList>
            <person name="Sun Q."/>
            <person name="Zhou Y."/>
        </authorList>
    </citation>
    <scope>NUCLEOTIDE SEQUENCE</scope>
    <source>
        <strain evidence="5">CGMCC 1.12777</strain>
    </source>
</reference>
<evidence type="ECO:0000313" key="6">
    <source>
        <dbReference type="Proteomes" id="UP000656813"/>
    </source>
</evidence>
<dbReference type="Proteomes" id="UP000656813">
    <property type="component" value="Unassembled WGS sequence"/>
</dbReference>
<gene>
    <name evidence="5" type="ORF">GCM10007096_27780</name>
</gene>
<feature type="domain" description="TNase-like" evidence="4">
    <location>
        <begin position="27"/>
        <end position="160"/>
    </location>
</feature>
<evidence type="ECO:0000256" key="3">
    <source>
        <dbReference type="ARBA" id="ARBA00022801"/>
    </source>
</evidence>
<dbReference type="RefSeq" id="WP_188497980.1">
    <property type="nucleotide sequence ID" value="NZ_BMFV01000022.1"/>
</dbReference>
<dbReference type="InterPro" id="IPR035437">
    <property type="entry name" value="SNase_OB-fold_sf"/>
</dbReference>
<dbReference type="Pfam" id="PF00565">
    <property type="entry name" value="SNase"/>
    <property type="match status" value="1"/>
</dbReference>
<keyword evidence="3" id="KW-0378">Hydrolase</keyword>
<evidence type="ECO:0000256" key="2">
    <source>
        <dbReference type="ARBA" id="ARBA00022759"/>
    </source>
</evidence>
<sequence length="244" mass="27382">MKYVMMGCILLAVLMGCRADHTEKEGTRLTVPVTNVIDGDTFKVEINGKEETIRVLLIDTPETHHPKLGVQPYGQAAAAFTKKSLNGKKVTLELAVNGERDAYGRRLAYVFVDGKSLEEQLLRRGLARLAYVYEPNTNHLQAYKKAEDYARKRKLNIWSTKGYAESDGFHPEVIQGYNSSPGKENRGFDPDDKGNCQGKIKGNITHSGDKIYHLSSDPYYFDTVAERCFNSKKEARIAGFRAVK</sequence>
<proteinExistence type="predicted"/>
<keyword evidence="6" id="KW-1185">Reference proteome</keyword>
<keyword evidence="1" id="KW-0540">Nuclease</keyword>
<dbReference type="SUPFAM" id="SSF50199">
    <property type="entry name" value="Staphylococcal nuclease"/>
    <property type="match status" value="1"/>
</dbReference>
<dbReference type="PROSITE" id="PS50830">
    <property type="entry name" value="TNASE_3"/>
    <property type="match status" value="1"/>
</dbReference>
<reference evidence="5" key="1">
    <citation type="journal article" date="2014" name="Int. J. Syst. Evol. Microbiol.">
        <title>Complete genome sequence of Corynebacterium casei LMG S-19264T (=DSM 44701T), isolated from a smear-ripened cheese.</title>
        <authorList>
            <consortium name="US DOE Joint Genome Institute (JGI-PGF)"/>
            <person name="Walter F."/>
            <person name="Albersmeier A."/>
            <person name="Kalinowski J."/>
            <person name="Ruckert C."/>
        </authorList>
    </citation>
    <scope>NUCLEOTIDE SEQUENCE</scope>
    <source>
        <strain evidence="5">CGMCC 1.12777</strain>
    </source>
</reference>